<dbReference type="Pfam" id="PF01541">
    <property type="entry name" value="GIY-YIG"/>
    <property type="match status" value="1"/>
</dbReference>
<dbReference type="PROSITE" id="PS50164">
    <property type="entry name" value="GIY_YIG"/>
    <property type="match status" value="1"/>
</dbReference>
<dbReference type="InterPro" id="IPR050190">
    <property type="entry name" value="UPF0213_domain"/>
</dbReference>
<organism evidence="2">
    <name type="scientific">hydrothermal vent metagenome</name>
    <dbReference type="NCBI Taxonomy" id="652676"/>
    <lineage>
        <taxon>unclassified sequences</taxon>
        <taxon>metagenomes</taxon>
        <taxon>ecological metagenomes</taxon>
    </lineage>
</organism>
<dbReference type="SUPFAM" id="SSF82771">
    <property type="entry name" value="GIY-YIG endonuclease"/>
    <property type="match status" value="1"/>
</dbReference>
<protein>
    <recommendedName>
        <fullName evidence="1">GIY-YIG domain-containing protein</fullName>
    </recommendedName>
</protein>
<accession>A0A3B0XSL2</accession>
<gene>
    <name evidence="2" type="ORF">MNBD_GAMMA10-344</name>
</gene>
<feature type="domain" description="GIY-YIG" evidence="1">
    <location>
        <begin position="1"/>
        <end position="78"/>
    </location>
</feature>
<dbReference type="Gene3D" id="3.40.1440.10">
    <property type="entry name" value="GIY-YIG endonuclease"/>
    <property type="match status" value="1"/>
</dbReference>
<evidence type="ECO:0000313" key="2">
    <source>
        <dbReference type="EMBL" id="VAW71248.1"/>
    </source>
</evidence>
<dbReference type="AlphaFoldDB" id="A0A3B0XSL2"/>
<dbReference type="EMBL" id="UOFJ01000582">
    <property type="protein sequence ID" value="VAW71248.1"/>
    <property type="molecule type" value="Genomic_DNA"/>
</dbReference>
<dbReference type="PANTHER" id="PTHR34477">
    <property type="entry name" value="UPF0213 PROTEIN YHBQ"/>
    <property type="match status" value="1"/>
</dbReference>
<proteinExistence type="predicted"/>
<sequence>MSWYVYLLNCQDDSYYAGITTDPVRRLKEHNEDNKKAAKYTRARRPVKMAYFELCESRSDAASREYEIRKLSRLQKISLAQSMVEQLP</sequence>
<reference evidence="2" key="1">
    <citation type="submission" date="2018-06" db="EMBL/GenBank/DDBJ databases">
        <authorList>
            <person name="Zhirakovskaya E."/>
        </authorList>
    </citation>
    <scope>NUCLEOTIDE SEQUENCE</scope>
</reference>
<dbReference type="InterPro" id="IPR035901">
    <property type="entry name" value="GIY-YIG_endonuc_sf"/>
</dbReference>
<dbReference type="CDD" id="cd10456">
    <property type="entry name" value="GIY-YIG_UPF0213"/>
    <property type="match status" value="1"/>
</dbReference>
<dbReference type="PANTHER" id="PTHR34477:SF1">
    <property type="entry name" value="UPF0213 PROTEIN YHBQ"/>
    <property type="match status" value="1"/>
</dbReference>
<dbReference type="InterPro" id="IPR000305">
    <property type="entry name" value="GIY-YIG_endonuc"/>
</dbReference>
<evidence type="ECO:0000259" key="1">
    <source>
        <dbReference type="PROSITE" id="PS50164"/>
    </source>
</evidence>
<name>A0A3B0XSL2_9ZZZZ</name>